<dbReference type="InterPro" id="IPR009003">
    <property type="entry name" value="Peptidase_S1_PA"/>
</dbReference>
<dbReference type="PROSITE" id="PS50106">
    <property type="entry name" value="PDZ"/>
    <property type="match status" value="1"/>
</dbReference>
<dbReference type="Gene3D" id="2.40.10.120">
    <property type="match status" value="1"/>
</dbReference>
<sequence length="477" mass="50486">MYNNDQEYGWKSYDNQGYDDRQYNGAQTGPGFPGGQGPSYNQGPSYDQRPPKKKGGLLKKAALITAGAVLFGTVSGGVMVGVNIAASRYLDIHASADAPASQAANPPATEPDQGQADQKGQDNNGSQQKPNGAAVADVSDIVEEAMPTVVAITSTTVYQSNNFGYGWFFGGPQTYEVPSSGSGIIIGENDKELLIVTNNHVVEESTSLKVSFIDNEVVDAAIKGTDAETDLAVISVPLEQIKADTKSKISIAKLGNSDELKVGQGVVAIGNALGYGQSVTVGYVSALDREVRVSNNSTRTLLQTDAAINPGNSGGALLNMKGEVVGINAAKYSSTEVEGIGYAIPISKAQDIMSQLMNRKTMNPVAEEKRGYLGIQGTSVDEEAANSFGMPRGVYIYKILDDGAAAVSDLREKDIITKVDGQSVKTMPQLQELLACYELGEQIELTVQTQAGGQYEERTVSVTLKAMPEESSQNVLQ</sequence>
<dbReference type="PANTHER" id="PTHR43343">
    <property type="entry name" value="PEPTIDASE S12"/>
    <property type="match status" value="1"/>
</dbReference>
<dbReference type="Proteomes" id="UP001299608">
    <property type="component" value="Unassembled WGS sequence"/>
</dbReference>
<dbReference type="GO" id="GO:0006508">
    <property type="term" value="P:proteolysis"/>
    <property type="evidence" value="ECO:0007669"/>
    <property type="project" value="UniProtKB-KW"/>
</dbReference>
<dbReference type="InterPro" id="IPR001940">
    <property type="entry name" value="Peptidase_S1C"/>
</dbReference>
<dbReference type="GeneID" id="97208514"/>
<evidence type="ECO:0000256" key="2">
    <source>
        <dbReference type="ARBA" id="ARBA00022801"/>
    </source>
</evidence>
<evidence type="ECO:0000256" key="4">
    <source>
        <dbReference type="SAM" id="Phobius"/>
    </source>
</evidence>
<feature type="region of interest" description="Disordered" evidence="3">
    <location>
        <begin position="1"/>
        <end position="54"/>
    </location>
</feature>
<evidence type="ECO:0000313" key="7">
    <source>
        <dbReference type="EMBL" id="NSJ51444.1"/>
    </source>
</evidence>
<reference evidence="7 8" key="1">
    <citation type="journal article" date="2020" name="Cell Host Microbe">
        <title>Functional and Genomic Variation between Human-Derived Isolates of Lachnospiraceae Reveals Inter- and Intra-Species Diversity.</title>
        <authorList>
            <person name="Sorbara M.T."/>
            <person name="Littmann E.R."/>
            <person name="Fontana E."/>
            <person name="Moody T.U."/>
            <person name="Kohout C.E."/>
            <person name="Gjonbalaj M."/>
            <person name="Eaton V."/>
            <person name="Seok R."/>
            <person name="Leiner I.M."/>
            <person name="Pamer E.G."/>
        </authorList>
    </citation>
    <scope>NUCLEOTIDE SEQUENCE [LARGE SCALE GENOMIC DNA]</scope>
    <source>
        <strain evidence="7 8">MSK.1.17</strain>
    </source>
</reference>
<dbReference type="SUPFAM" id="SSF50494">
    <property type="entry name" value="Trypsin-like serine proteases"/>
    <property type="match status" value="1"/>
</dbReference>
<evidence type="ECO:0000313" key="8">
    <source>
        <dbReference type="Proteomes" id="UP000669239"/>
    </source>
</evidence>
<dbReference type="SUPFAM" id="SSF50156">
    <property type="entry name" value="PDZ domain-like"/>
    <property type="match status" value="1"/>
</dbReference>
<comment type="caution">
    <text evidence="6">The sequence shown here is derived from an EMBL/GenBank/DDBJ whole genome shotgun (WGS) entry which is preliminary data.</text>
</comment>
<dbReference type="SMART" id="SM00228">
    <property type="entry name" value="PDZ"/>
    <property type="match status" value="1"/>
</dbReference>
<dbReference type="AlphaFoldDB" id="A0AAW5C318"/>
<reference evidence="6" key="3">
    <citation type="submission" date="2022-01" db="EMBL/GenBank/DDBJ databases">
        <title>Collection of gut derived symbiotic bacterial strains cultured from healthy donors.</title>
        <authorList>
            <person name="Lin H."/>
            <person name="Kohout C."/>
            <person name="Waligurski E."/>
            <person name="Pamer E.G."/>
        </authorList>
    </citation>
    <scope>NUCLEOTIDE SEQUENCE</scope>
    <source>
        <strain evidence="6">DFI.6.55</strain>
    </source>
</reference>
<evidence type="ECO:0000313" key="6">
    <source>
        <dbReference type="EMBL" id="MCG4747912.1"/>
    </source>
</evidence>
<keyword evidence="4" id="KW-0472">Membrane</keyword>
<evidence type="ECO:0000259" key="5">
    <source>
        <dbReference type="PROSITE" id="PS50106"/>
    </source>
</evidence>
<evidence type="ECO:0000313" key="9">
    <source>
        <dbReference type="Proteomes" id="UP001299608"/>
    </source>
</evidence>
<organism evidence="6 9">
    <name type="scientific">Enterocloster aldenensis</name>
    <dbReference type="NCBI Taxonomy" id="358742"/>
    <lineage>
        <taxon>Bacteria</taxon>
        <taxon>Bacillati</taxon>
        <taxon>Bacillota</taxon>
        <taxon>Clostridia</taxon>
        <taxon>Lachnospirales</taxon>
        <taxon>Lachnospiraceae</taxon>
        <taxon>Enterocloster</taxon>
    </lineage>
</organism>
<keyword evidence="4" id="KW-0812">Transmembrane</keyword>
<evidence type="ECO:0000256" key="1">
    <source>
        <dbReference type="ARBA" id="ARBA00022670"/>
    </source>
</evidence>
<dbReference type="EMBL" id="JAKNGE010000030">
    <property type="protein sequence ID" value="MCG4747912.1"/>
    <property type="molecule type" value="Genomic_DNA"/>
</dbReference>
<feature type="compositionally biased region" description="Polar residues" evidence="3">
    <location>
        <begin position="115"/>
        <end position="130"/>
    </location>
</feature>
<feature type="region of interest" description="Disordered" evidence="3">
    <location>
        <begin position="98"/>
        <end position="134"/>
    </location>
</feature>
<dbReference type="InterPro" id="IPR001478">
    <property type="entry name" value="PDZ"/>
</dbReference>
<dbReference type="GO" id="GO:0004252">
    <property type="term" value="F:serine-type endopeptidase activity"/>
    <property type="evidence" value="ECO:0007669"/>
    <property type="project" value="InterPro"/>
</dbReference>
<keyword evidence="8" id="KW-1185">Reference proteome</keyword>
<feature type="domain" description="PDZ" evidence="5">
    <location>
        <begin position="362"/>
        <end position="451"/>
    </location>
</feature>
<keyword evidence="4" id="KW-1133">Transmembrane helix</keyword>
<dbReference type="PRINTS" id="PR00834">
    <property type="entry name" value="PROTEASES2C"/>
</dbReference>
<gene>
    <name evidence="7" type="ORF">G5B36_22425</name>
    <name evidence="6" type="ORF">L0N08_21025</name>
</gene>
<feature type="transmembrane region" description="Helical" evidence="4">
    <location>
        <begin position="61"/>
        <end position="86"/>
    </location>
</feature>
<dbReference type="Gene3D" id="2.30.42.10">
    <property type="match status" value="1"/>
</dbReference>
<feature type="compositionally biased region" description="Low complexity" evidence="3">
    <location>
        <begin position="98"/>
        <end position="107"/>
    </location>
</feature>
<dbReference type="InterPro" id="IPR036034">
    <property type="entry name" value="PDZ_sf"/>
</dbReference>
<evidence type="ECO:0000256" key="3">
    <source>
        <dbReference type="SAM" id="MobiDB-lite"/>
    </source>
</evidence>
<dbReference type="Pfam" id="PF13365">
    <property type="entry name" value="Trypsin_2"/>
    <property type="match status" value="1"/>
</dbReference>
<name>A0AAW5C318_9FIRM</name>
<accession>A0AAW5C318</accession>
<reference evidence="7" key="2">
    <citation type="submission" date="2020-02" db="EMBL/GenBank/DDBJ databases">
        <authorList>
            <person name="Littmann E."/>
            <person name="Sorbara M."/>
        </authorList>
    </citation>
    <scope>NUCLEOTIDE SEQUENCE</scope>
    <source>
        <strain evidence="7">MSK.1.17</strain>
    </source>
</reference>
<keyword evidence="2" id="KW-0378">Hydrolase</keyword>
<dbReference type="EMBL" id="JAAITT010000041">
    <property type="protein sequence ID" value="NSJ51444.1"/>
    <property type="molecule type" value="Genomic_DNA"/>
</dbReference>
<dbReference type="PANTHER" id="PTHR43343:SF3">
    <property type="entry name" value="PROTEASE DO-LIKE 8, CHLOROPLASTIC"/>
    <property type="match status" value="1"/>
</dbReference>
<proteinExistence type="predicted"/>
<keyword evidence="1" id="KW-0645">Protease</keyword>
<dbReference type="Pfam" id="PF00595">
    <property type="entry name" value="PDZ"/>
    <property type="match status" value="1"/>
</dbReference>
<protein>
    <submittedName>
        <fullName evidence="6">Trypsin-like peptidase domain-containing protein</fullName>
    </submittedName>
    <submittedName>
        <fullName evidence="7">Trypsin-like serine protease</fullName>
    </submittedName>
</protein>
<dbReference type="Proteomes" id="UP000669239">
    <property type="component" value="Unassembled WGS sequence"/>
</dbReference>
<dbReference type="InterPro" id="IPR051201">
    <property type="entry name" value="Chloro_Bact_Ser_Proteases"/>
</dbReference>
<dbReference type="RefSeq" id="WP_117562192.1">
    <property type="nucleotide sequence ID" value="NZ_BAABZL010000001.1"/>
</dbReference>